<dbReference type="InterPro" id="IPR016188">
    <property type="entry name" value="PurM-like_N"/>
</dbReference>
<dbReference type="GO" id="GO:0046084">
    <property type="term" value="P:adenine biosynthetic process"/>
    <property type="evidence" value="ECO:0007669"/>
    <property type="project" value="TreeGrafter"/>
</dbReference>
<dbReference type="InterPro" id="IPR036921">
    <property type="entry name" value="PurM-like_N_sf"/>
</dbReference>
<evidence type="ECO:0000259" key="6">
    <source>
        <dbReference type="Pfam" id="PF00586"/>
    </source>
</evidence>
<dbReference type="GO" id="GO:0004637">
    <property type="term" value="F:phosphoribosylamine-glycine ligase activity"/>
    <property type="evidence" value="ECO:0007669"/>
    <property type="project" value="TreeGrafter"/>
</dbReference>
<dbReference type="InterPro" id="IPR036676">
    <property type="entry name" value="PurM-like_C_sf"/>
</dbReference>
<keyword evidence="3" id="KW-0436">Ligase</keyword>
<evidence type="ECO:0000313" key="8">
    <source>
        <dbReference type="EMBL" id="AIX16500.1"/>
    </source>
</evidence>
<dbReference type="UniPathway" id="UPA00074">
    <property type="reaction ID" value="UER00129"/>
</dbReference>
<dbReference type="Pfam" id="PF00586">
    <property type="entry name" value="AIRS"/>
    <property type="match status" value="1"/>
</dbReference>
<dbReference type="Proteomes" id="UP000185369">
    <property type="component" value="Segment"/>
</dbReference>
<evidence type="ECO:0000259" key="7">
    <source>
        <dbReference type="Pfam" id="PF02769"/>
    </source>
</evidence>
<organism evidence="8 9">
    <name type="scientific">Synechococcus phage ACG-2014d</name>
    <dbReference type="NCBI Taxonomy" id="1493509"/>
    <lineage>
        <taxon>Viruses</taxon>
        <taxon>Duplodnaviria</taxon>
        <taxon>Heunggongvirae</taxon>
        <taxon>Uroviricota</taxon>
        <taxon>Caudoviricetes</taxon>
        <taxon>Pantevenvirales</taxon>
        <taxon>Kyanoviridae</taxon>
        <taxon>Lowelvirus</taxon>
        <taxon>Lowelvirus tuscon4d</taxon>
    </lineage>
</organism>
<dbReference type="GO" id="GO:0005524">
    <property type="term" value="F:ATP binding"/>
    <property type="evidence" value="ECO:0007669"/>
    <property type="project" value="UniProtKB-KW"/>
</dbReference>
<comment type="pathway">
    <text evidence="1">Purine metabolism; IMP biosynthesis via de novo pathway; 5-amino-1-(5-phospho-D-ribosyl)imidazole from N(2)-formyl-N(1)-(5-phospho-D-ribosyl)glycinamide: step 2/2.</text>
</comment>
<dbReference type="GO" id="GO:0004641">
    <property type="term" value="F:phosphoribosylformylglycinamidine cyclo-ligase activity"/>
    <property type="evidence" value="ECO:0007669"/>
    <property type="project" value="UniProtKB-EC"/>
</dbReference>
<feature type="domain" description="PurM-like C-terminal" evidence="7">
    <location>
        <begin position="157"/>
        <end position="309"/>
    </location>
</feature>
<sequence length="310" mass="33679">MDYKTSGVDIQKGRSFVEYIKVLAPSIGGFNGMMEIPSGYEKPVLVSGADGVGTKINICRIANDYTTIGQDLVAMCVNDVICSGAKPLYFLDYISAKTLDGNVSDIVYGVAKACELTGMELLGGETAEHFRQSDYDLAGFCTGIVEKNDVVDGRNIRPGDVVIGIESSGLHSNGYTLVNDMLWRNYIYYKEMPELLVPTTIYAPLVQHLLDEVPILGMAHITGGGLPENLPRCLPEGLKVNVNCGWDIPEVFEKIQNAGDISDTEMLNVFNMGIGFCLVVPPEVVDLTQTLIADTPHGMRSWVIGEVDKA</sequence>
<dbReference type="InterPro" id="IPR004733">
    <property type="entry name" value="PurM_cligase"/>
</dbReference>
<keyword evidence="5" id="KW-0067">ATP-binding</keyword>
<evidence type="ECO:0000256" key="5">
    <source>
        <dbReference type="ARBA" id="ARBA00022840"/>
    </source>
</evidence>
<dbReference type="PANTHER" id="PTHR10520">
    <property type="entry name" value="TRIFUNCTIONAL PURINE BIOSYNTHETIC PROTEIN ADENOSINE-3-RELATED"/>
    <property type="match status" value="1"/>
</dbReference>
<evidence type="ECO:0000256" key="4">
    <source>
        <dbReference type="ARBA" id="ARBA00022741"/>
    </source>
</evidence>
<dbReference type="NCBIfam" id="TIGR00878">
    <property type="entry name" value="purM"/>
    <property type="match status" value="1"/>
</dbReference>
<evidence type="ECO:0000256" key="3">
    <source>
        <dbReference type="ARBA" id="ARBA00022598"/>
    </source>
</evidence>
<dbReference type="PANTHER" id="PTHR10520:SF12">
    <property type="entry name" value="TRIFUNCTIONAL PURINE BIOSYNTHETIC PROTEIN ADENOSINE-3"/>
    <property type="match status" value="1"/>
</dbReference>
<evidence type="ECO:0000256" key="1">
    <source>
        <dbReference type="ARBA" id="ARBA00004686"/>
    </source>
</evidence>
<name>A0A0E3EUW4_9CAUD</name>
<dbReference type="GO" id="GO:0006189">
    <property type="term" value="P:'de novo' IMP biosynthetic process"/>
    <property type="evidence" value="ECO:0007669"/>
    <property type="project" value="UniProtKB-UniPathway"/>
</dbReference>
<protein>
    <recommendedName>
        <fullName evidence="2">phosphoribosylformylglycinamidine cyclo-ligase</fullName>
        <ecNumber evidence="2">6.3.3.1</ecNumber>
    </recommendedName>
</protein>
<accession>A0A0E3EUW4</accession>
<feature type="domain" description="PurM-like N-terminal" evidence="6">
    <location>
        <begin position="44"/>
        <end position="145"/>
    </location>
</feature>
<dbReference type="EMBL" id="KJ019036">
    <property type="protein sequence ID" value="AIX16500.1"/>
    <property type="molecule type" value="Genomic_DNA"/>
</dbReference>
<dbReference type="CDD" id="cd02196">
    <property type="entry name" value="PurM"/>
    <property type="match status" value="1"/>
</dbReference>
<dbReference type="EC" id="6.3.3.1" evidence="2"/>
<dbReference type="Gene3D" id="3.90.650.10">
    <property type="entry name" value="PurM-like C-terminal domain"/>
    <property type="match status" value="1"/>
</dbReference>
<dbReference type="HAMAP" id="MF_00741">
    <property type="entry name" value="AIRS"/>
    <property type="match status" value="1"/>
</dbReference>
<dbReference type="InterPro" id="IPR010918">
    <property type="entry name" value="PurM-like_C_dom"/>
</dbReference>
<dbReference type="SUPFAM" id="SSF55326">
    <property type="entry name" value="PurM N-terminal domain-like"/>
    <property type="match status" value="1"/>
</dbReference>
<gene>
    <name evidence="8" type="ORF">Syn7803C57_193</name>
</gene>
<evidence type="ECO:0000313" key="9">
    <source>
        <dbReference type="Proteomes" id="UP000185369"/>
    </source>
</evidence>
<dbReference type="Gene3D" id="3.30.1330.10">
    <property type="entry name" value="PurM-like, N-terminal domain"/>
    <property type="match status" value="1"/>
</dbReference>
<dbReference type="SUPFAM" id="SSF56042">
    <property type="entry name" value="PurM C-terminal domain-like"/>
    <property type="match status" value="1"/>
</dbReference>
<reference evidence="8 9" key="1">
    <citation type="submission" date="2013-12" db="EMBL/GenBank/DDBJ databases">
        <title>Ecological redundancy of diverse viral populations within a natural community.</title>
        <authorList>
            <person name="Gregory A.C."/>
            <person name="LaButti K."/>
            <person name="Copeland A."/>
            <person name="Woyke T."/>
            <person name="Sullivan M.B."/>
        </authorList>
    </citation>
    <scope>NUCLEOTIDE SEQUENCE [LARGE SCALE GENOMIC DNA]</scope>
    <source>
        <strain evidence="8">Syn7803C57</strain>
    </source>
</reference>
<keyword evidence="4" id="KW-0547">Nucleotide-binding</keyword>
<evidence type="ECO:0000256" key="2">
    <source>
        <dbReference type="ARBA" id="ARBA00013047"/>
    </source>
</evidence>
<proteinExistence type="inferred from homology"/>
<dbReference type="Pfam" id="PF02769">
    <property type="entry name" value="AIRS_C"/>
    <property type="match status" value="1"/>
</dbReference>